<accession>A0A2S5BGZ3</accession>
<protein>
    <submittedName>
        <fullName evidence="2">Uncharacterized protein</fullName>
    </submittedName>
</protein>
<evidence type="ECO:0000313" key="3">
    <source>
        <dbReference type="Proteomes" id="UP000237144"/>
    </source>
</evidence>
<comment type="caution">
    <text evidence="2">The sequence shown here is derived from an EMBL/GenBank/DDBJ whole genome shotgun (WGS) entry which is preliminary data.</text>
</comment>
<proteinExistence type="predicted"/>
<dbReference type="AlphaFoldDB" id="A0A2S5BGZ3"/>
<keyword evidence="3" id="KW-1185">Reference proteome</keyword>
<reference evidence="2 3" key="1">
    <citation type="journal article" date="2018" name="Front. Microbiol.">
        <title>Prospects for Fungal Bioremediation of Acidic Radioactive Waste Sites: Characterization and Genome Sequence of Rhodotorula taiwanensis MD1149.</title>
        <authorList>
            <person name="Tkavc R."/>
            <person name="Matrosova V.Y."/>
            <person name="Grichenko O.E."/>
            <person name="Gostincar C."/>
            <person name="Volpe R.P."/>
            <person name="Klimenkova P."/>
            <person name="Gaidamakova E.K."/>
            <person name="Zhou C.E."/>
            <person name="Stewart B.J."/>
            <person name="Lyman M.G."/>
            <person name="Malfatti S.A."/>
            <person name="Rubinfeld B."/>
            <person name="Courtot M."/>
            <person name="Singh J."/>
            <person name="Dalgard C.L."/>
            <person name="Hamilton T."/>
            <person name="Frey K.G."/>
            <person name="Gunde-Cimerman N."/>
            <person name="Dugan L."/>
            <person name="Daly M.J."/>
        </authorList>
    </citation>
    <scope>NUCLEOTIDE SEQUENCE [LARGE SCALE GENOMIC DNA]</scope>
    <source>
        <strain evidence="2 3">MD1149</strain>
    </source>
</reference>
<organism evidence="2 3">
    <name type="scientific">Rhodotorula taiwanensis</name>
    <dbReference type="NCBI Taxonomy" id="741276"/>
    <lineage>
        <taxon>Eukaryota</taxon>
        <taxon>Fungi</taxon>
        <taxon>Dikarya</taxon>
        <taxon>Basidiomycota</taxon>
        <taxon>Pucciniomycotina</taxon>
        <taxon>Microbotryomycetes</taxon>
        <taxon>Sporidiobolales</taxon>
        <taxon>Sporidiobolaceae</taxon>
        <taxon>Rhodotorula</taxon>
    </lineage>
</organism>
<evidence type="ECO:0000256" key="1">
    <source>
        <dbReference type="SAM" id="MobiDB-lite"/>
    </source>
</evidence>
<evidence type="ECO:0000313" key="2">
    <source>
        <dbReference type="EMBL" id="POY76025.1"/>
    </source>
</evidence>
<dbReference type="Proteomes" id="UP000237144">
    <property type="component" value="Unassembled WGS sequence"/>
</dbReference>
<gene>
    <name evidence="2" type="ORF">BMF94_0748</name>
</gene>
<sequence length="398" mass="44964">MTCQTYLCYCIAVTHGSLYYAAKAFDPLRDPLRFLRLVKRRIASGILRTGNDSSIARVPVEVWDIVKHKLFDLELAQAEEDFLEEWACAEYLLINMSGTTDVFVRYGVFVSTKSLLTTSLAYPKLVDPLRALALIRWRRRRGIFRSSSLAIEAVPEEVWELVHNALVKIEQDDAEYEFVMDLLCDDCHSESVDYMPTKTWPDLWDTECHWCAERRWAYEGLSQEQTKSQASLEEVRIPVHSEANKSTPTQASMLTQYGLEQPSDKCYPASRADDSVPFLTESPDSGILVSIPPAGSPSRRDAGVRSATATINFDEPGSDHRRDAVADVSLQLLDDADERFRRFILEMQLDVVDIVDVPSQDSSRLSPPKRVFVSVPWSEARPSSRFPGLKRGQNGGFA</sequence>
<name>A0A2S5BGZ3_9BASI</name>
<feature type="region of interest" description="Disordered" evidence="1">
    <location>
        <begin position="379"/>
        <end position="398"/>
    </location>
</feature>
<dbReference type="EMBL" id="PJQD01000008">
    <property type="protein sequence ID" value="POY76025.1"/>
    <property type="molecule type" value="Genomic_DNA"/>
</dbReference>
<dbReference type="OrthoDB" id="2530475at2759"/>